<dbReference type="EMBL" id="JFKB01000015">
    <property type="protein sequence ID" value="OSQ45353.1"/>
    <property type="molecule type" value="Genomic_DNA"/>
</dbReference>
<protein>
    <recommendedName>
        <fullName evidence="3">DUF2867 domain-containing protein</fullName>
    </recommendedName>
</protein>
<gene>
    <name evidence="1" type="ORF">TALK_17880</name>
</gene>
<evidence type="ECO:0008006" key="3">
    <source>
        <dbReference type="Google" id="ProtNLM"/>
    </source>
</evidence>
<evidence type="ECO:0000313" key="1">
    <source>
        <dbReference type="EMBL" id="OSQ45353.1"/>
    </source>
</evidence>
<dbReference type="AlphaFoldDB" id="A0A1Y2L9G6"/>
<reference evidence="1 2" key="1">
    <citation type="submission" date="2014-03" db="EMBL/GenBank/DDBJ databases">
        <title>The draft genome sequence of Thalassospira alkalitolerans JCM 18968.</title>
        <authorList>
            <person name="Lai Q."/>
            <person name="Shao Z."/>
        </authorList>
    </citation>
    <scope>NUCLEOTIDE SEQUENCE [LARGE SCALE GENOMIC DNA]</scope>
    <source>
        <strain evidence="1 2">JCM 18968</strain>
    </source>
</reference>
<keyword evidence="2" id="KW-1185">Reference proteome</keyword>
<dbReference type="STRING" id="1293890.TALK_17880"/>
<name>A0A1Y2L9G6_9PROT</name>
<accession>A0A1Y2L9G6</accession>
<dbReference type="Pfam" id="PF11066">
    <property type="entry name" value="DUF2867"/>
    <property type="match status" value="1"/>
</dbReference>
<comment type="caution">
    <text evidence="1">The sequence shown here is derived from an EMBL/GenBank/DDBJ whole genome shotgun (WGS) entry which is preliminary data.</text>
</comment>
<dbReference type="InterPro" id="IPR021295">
    <property type="entry name" value="DUF2867"/>
</dbReference>
<evidence type="ECO:0000313" key="2">
    <source>
        <dbReference type="Proteomes" id="UP000193396"/>
    </source>
</evidence>
<proteinExistence type="predicted"/>
<dbReference type="Proteomes" id="UP000193396">
    <property type="component" value="Unassembled WGS sequence"/>
</dbReference>
<sequence length="163" mass="17706">MPHASLPDADWADSFAITTSDPGISPENAARNIILSQPGWIAPLMQLRNIVVRPFGLKPGVNENGHEADKAGAGANDNSRTDQIGIFPVITRADTSITLGMNDRHLDFRLVVEIEQFAGDQTVIRAITLIKRHNLLGRAYLGTIMPFHRAIVPAMLNAAYACP</sequence>
<organism evidence="1 2">
    <name type="scientific">Thalassospira alkalitolerans</name>
    <dbReference type="NCBI Taxonomy" id="1293890"/>
    <lineage>
        <taxon>Bacteria</taxon>
        <taxon>Pseudomonadati</taxon>
        <taxon>Pseudomonadota</taxon>
        <taxon>Alphaproteobacteria</taxon>
        <taxon>Rhodospirillales</taxon>
        <taxon>Thalassospiraceae</taxon>
        <taxon>Thalassospira</taxon>
    </lineage>
</organism>